<evidence type="ECO:0000313" key="1">
    <source>
        <dbReference type="EMBL" id="OTF88000.1"/>
    </source>
</evidence>
<reference evidence="2" key="1">
    <citation type="journal article" date="2017" name="Nature">
        <title>The sunflower genome provides insights into oil metabolism, flowering and Asterid evolution.</title>
        <authorList>
            <person name="Badouin H."/>
            <person name="Gouzy J."/>
            <person name="Grassa C.J."/>
            <person name="Murat F."/>
            <person name="Staton S.E."/>
            <person name="Cottret L."/>
            <person name="Lelandais-Briere C."/>
            <person name="Owens G.L."/>
            <person name="Carrere S."/>
            <person name="Mayjonade B."/>
            <person name="Legrand L."/>
            <person name="Gill N."/>
            <person name="Kane N.C."/>
            <person name="Bowers J.E."/>
            <person name="Hubner S."/>
            <person name="Bellec A."/>
            <person name="Berard A."/>
            <person name="Berges H."/>
            <person name="Blanchet N."/>
            <person name="Boniface M.C."/>
            <person name="Brunel D."/>
            <person name="Catrice O."/>
            <person name="Chaidir N."/>
            <person name="Claudel C."/>
            <person name="Donnadieu C."/>
            <person name="Faraut T."/>
            <person name="Fievet G."/>
            <person name="Helmstetter N."/>
            <person name="King M."/>
            <person name="Knapp S.J."/>
            <person name="Lai Z."/>
            <person name="Le Paslier M.C."/>
            <person name="Lippi Y."/>
            <person name="Lorenzon L."/>
            <person name="Mandel J.R."/>
            <person name="Marage G."/>
            <person name="Marchand G."/>
            <person name="Marquand E."/>
            <person name="Bret-Mestries E."/>
            <person name="Morien E."/>
            <person name="Nambeesan S."/>
            <person name="Nguyen T."/>
            <person name="Pegot-Espagnet P."/>
            <person name="Pouilly N."/>
            <person name="Raftis F."/>
            <person name="Sallet E."/>
            <person name="Schiex T."/>
            <person name="Thomas J."/>
            <person name="Vandecasteele C."/>
            <person name="Vares D."/>
            <person name="Vear F."/>
            <person name="Vautrin S."/>
            <person name="Crespi M."/>
            <person name="Mangin B."/>
            <person name="Burke J.M."/>
            <person name="Salse J."/>
            <person name="Munos S."/>
            <person name="Vincourt P."/>
            <person name="Rieseberg L.H."/>
            <person name="Langlade N.B."/>
        </authorList>
    </citation>
    <scope>NUCLEOTIDE SEQUENCE [LARGE SCALE GENOMIC DNA]</scope>
    <source>
        <strain evidence="2">cv. SF193</strain>
    </source>
</reference>
<accession>A0A251RUT5</accession>
<name>A0A251RUT5_HELAN</name>
<gene>
    <name evidence="1" type="ORF">HannXRQ_Chr17g0568211</name>
</gene>
<organism evidence="1 2">
    <name type="scientific">Helianthus annuus</name>
    <name type="common">Common sunflower</name>
    <dbReference type="NCBI Taxonomy" id="4232"/>
    <lineage>
        <taxon>Eukaryota</taxon>
        <taxon>Viridiplantae</taxon>
        <taxon>Streptophyta</taxon>
        <taxon>Embryophyta</taxon>
        <taxon>Tracheophyta</taxon>
        <taxon>Spermatophyta</taxon>
        <taxon>Magnoliopsida</taxon>
        <taxon>eudicotyledons</taxon>
        <taxon>Gunneridae</taxon>
        <taxon>Pentapetalae</taxon>
        <taxon>asterids</taxon>
        <taxon>campanulids</taxon>
        <taxon>Asterales</taxon>
        <taxon>Asteraceae</taxon>
        <taxon>Asteroideae</taxon>
        <taxon>Heliantheae alliance</taxon>
        <taxon>Heliantheae</taxon>
        <taxon>Helianthus</taxon>
    </lineage>
</organism>
<sequence>MCVIVLFDSIPLPIFISISISILPIDSFWDVVGGIPPIVPSSFIAIESIFIGGGYTLNGTRESSIIIYISFSPFPSIQF</sequence>
<dbReference type="Proteomes" id="UP000215914">
    <property type="component" value="Chromosome 17"/>
</dbReference>
<dbReference type="InParanoid" id="A0A251RUT5"/>
<evidence type="ECO:0000313" key="2">
    <source>
        <dbReference type="Proteomes" id="UP000215914"/>
    </source>
</evidence>
<keyword evidence="2" id="KW-1185">Reference proteome</keyword>
<dbReference type="AlphaFoldDB" id="A0A251RUT5"/>
<proteinExistence type="predicted"/>
<protein>
    <submittedName>
        <fullName evidence="1">Uncharacterized protein</fullName>
    </submittedName>
</protein>
<dbReference type="EMBL" id="CM007906">
    <property type="protein sequence ID" value="OTF88000.1"/>
    <property type="molecule type" value="Genomic_DNA"/>
</dbReference>